<dbReference type="InterPro" id="IPR011059">
    <property type="entry name" value="Metal-dep_hydrolase_composite"/>
</dbReference>
<dbReference type="EMBL" id="SMKO01000024">
    <property type="protein sequence ID" value="TDD07774.1"/>
    <property type="molecule type" value="Genomic_DNA"/>
</dbReference>
<dbReference type="InterPro" id="IPR032466">
    <property type="entry name" value="Metal_Hydrolase"/>
</dbReference>
<evidence type="ECO:0000313" key="3">
    <source>
        <dbReference type="EMBL" id="TDD07774.1"/>
    </source>
</evidence>
<evidence type="ECO:0000259" key="2">
    <source>
        <dbReference type="Pfam" id="PF01979"/>
    </source>
</evidence>
<name>A0A4R4VY03_9ACTN</name>
<dbReference type="Gene3D" id="3.20.20.140">
    <property type="entry name" value="Metal-dependent hydrolases"/>
    <property type="match status" value="1"/>
</dbReference>
<sequence>MSSEGTAHLRQSDAGFLIRGKYVLTASEPEMISDGAVRVVSDTIADIGSFDDLSSRFPSCPVLGGSNDIVTPGFINTHGHFSEALVTGIAENFALGDWLRVLIDAVAPHLNRESAFIGTLLGGVQMLRTGITLTNDMFVCDPRTTSVTPGVVQGLEELGLKGIVSYGASDRRPGTPVEDVFAEHAALCEAAAASTLCRFRVGMATVAAQAPSMFARSVDFASLNADGIHIHLHETREEIEFIRESRHMSPIAYCAQNGLFALPTLAAHCVWLEDTDIRLLASHGVGVAYNPVSNMILASGVCPVSRLRGSGINVGLGVDGPASNDRQDMLEAIKTGVLLQRLDQLDPAALTAREAFRMATIEGAAALHLETAVGSLEPGKAADLVVFDGGSPALANVHDPFQAIVYCAGPREVKDVWVAGRRRVADGELMGVDVPALVSESRKLANRLARRAGLGELSLLATSN</sequence>
<dbReference type="CDD" id="cd01298">
    <property type="entry name" value="ATZ_TRZ_like"/>
    <property type="match status" value="1"/>
</dbReference>
<dbReference type="PANTHER" id="PTHR43794:SF11">
    <property type="entry name" value="AMIDOHYDROLASE-RELATED DOMAIN-CONTAINING PROTEIN"/>
    <property type="match status" value="1"/>
</dbReference>
<proteinExistence type="predicted"/>
<organism evidence="3 4">
    <name type="scientific">Nonomuraea deserti</name>
    <dbReference type="NCBI Taxonomy" id="1848322"/>
    <lineage>
        <taxon>Bacteria</taxon>
        <taxon>Bacillati</taxon>
        <taxon>Actinomycetota</taxon>
        <taxon>Actinomycetes</taxon>
        <taxon>Streptosporangiales</taxon>
        <taxon>Streptosporangiaceae</taxon>
        <taxon>Nonomuraea</taxon>
    </lineage>
</organism>
<dbReference type="Pfam" id="PF01979">
    <property type="entry name" value="Amidohydro_1"/>
    <property type="match status" value="1"/>
</dbReference>
<dbReference type="GO" id="GO:0016810">
    <property type="term" value="F:hydrolase activity, acting on carbon-nitrogen (but not peptide) bonds"/>
    <property type="evidence" value="ECO:0007669"/>
    <property type="project" value="InterPro"/>
</dbReference>
<dbReference type="PANTHER" id="PTHR43794">
    <property type="entry name" value="AMINOHYDROLASE SSNA-RELATED"/>
    <property type="match status" value="1"/>
</dbReference>
<reference evidence="3 4" key="1">
    <citation type="submission" date="2019-03" db="EMBL/GenBank/DDBJ databases">
        <title>Draft genome sequences of novel Actinobacteria.</title>
        <authorList>
            <person name="Sahin N."/>
            <person name="Ay H."/>
            <person name="Saygin H."/>
        </authorList>
    </citation>
    <scope>NUCLEOTIDE SEQUENCE [LARGE SCALE GENOMIC DNA]</scope>
    <source>
        <strain evidence="3 4">KC310</strain>
    </source>
</reference>
<dbReference type="InterPro" id="IPR006680">
    <property type="entry name" value="Amidohydro-rel"/>
</dbReference>
<keyword evidence="4" id="KW-1185">Reference proteome</keyword>
<feature type="domain" description="Amidohydrolase-related" evidence="2">
    <location>
        <begin position="69"/>
        <end position="421"/>
    </location>
</feature>
<dbReference type="InterPro" id="IPR050287">
    <property type="entry name" value="MTA/SAH_deaminase"/>
</dbReference>
<dbReference type="AlphaFoldDB" id="A0A4R4VY03"/>
<dbReference type="Proteomes" id="UP000295258">
    <property type="component" value="Unassembled WGS sequence"/>
</dbReference>
<dbReference type="SUPFAM" id="SSF51338">
    <property type="entry name" value="Composite domain of metallo-dependent hydrolases"/>
    <property type="match status" value="2"/>
</dbReference>
<keyword evidence="1 3" id="KW-0378">Hydrolase</keyword>
<gene>
    <name evidence="3" type="ORF">E1292_12820</name>
</gene>
<dbReference type="SUPFAM" id="SSF51556">
    <property type="entry name" value="Metallo-dependent hydrolases"/>
    <property type="match status" value="1"/>
</dbReference>
<evidence type="ECO:0000256" key="1">
    <source>
        <dbReference type="ARBA" id="ARBA00022801"/>
    </source>
</evidence>
<evidence type="ECO:0000313" key="4">
    <source>
        <dbReference type="Proteomes" id="UP000295258"/>
    </source>
</evidence>
<accession>A0A4R4VY03</accession>
<dbReference type="Gene3D" id="2.30.40.10">
    <property type="entry name" value="Urease, subunit C, domain 1"/>
    <property type="match status" value="1"/>
</dbReference>
<comment type="caution">
    <text evidence="3">The sequence shown here is derived from an EMBL/GenBank/DDBJ whole genome shotgun (WGS) entry which is preliminary data.</text>
</comment>
<protein>
    <submittedName>
        <fullName evidence="3">Amidohydrolase</fullName>
    </submittedName>
</protein>